<feature type="compositionally biased region" description="Basic residues" evidence="1">
    <location>
        <begin position="188"/>
        <end position="199"/>
    </location>
</feature>
<accession>A0A166NN31</accession>
<dbReference type="AlphaFoldDB" id="A0A166NN31"/>
<evidence type="ECO:0000313" key="3">
    <source>
        <dbReference type="Proteomes" id="UP000076532"/>
    </source>
</evidence>
<name>A0A166NN31_9AGAM</name>
<proteinExistence type="predicted"/>
<dbReference type="Proteomes" id="UP000076532">
    <property type="component" value="Unassembled WGS sequence"/>
</dbReference>
<reference evidence="2 3" key="1">
    <citation type="journal article" date="2016" name="Mol. Biol. Evol.">
        <title>Comparative Genomics of Early-Diverging Mushroom-Forming Fungi Provides Insights into the Origins of Lignocellulose Decay Capabilities.</title>
        <authorList>
            <person name="Nagy L.G."/>
            <person name="Riley R."/>
            <person name="Tritt A."/>
            <person name="Adam C."/>
            <person name="Daum C."/>
            <person name="Floudas D."/>
            <person name="Sun H."/>
            <person name="Yadav J.S."/>
            <person name="Pangilinan J."/>
            <person name="Larsson K.H."/>
            <person name="Matsuura K."/>
            <person name="Barry K."/>
            <person name="Labutti K."/>
            <person name="Kuo R."/>
            <person name="Ohm R.A."/>
            <person name="Bhattacharya S.S."/>
            <person name="Shirouzu T."/>
            <person name="Yoshinaga Y."/>
            <person name="Martin F.M."/>
            <person name="Grigoriev I.V."/>
            <person name="Hibbett D.S."/>
        </authorList>
    </citation>
    <scope>NUCLEOTIDE SEQUENCE [LARGE SCALE GENOMIC DNA]</scope>
    <source>
        <strain evidence="2 3">CBS 109695</strain>
    </source>
</reference>
<dbReference type="EMBL" id="KV417522">
    <property type="protein sequence ID" value="KZP25197.1"/>
    <property type="molecule type" value="Genomic_DNA"/>
</dbReference>
<feature type="compositionally biased region" description="Gly residues" evidence="1">
    <location>
        <begin position="154"/>
        <end position="166"/>
    </location>
</feature>
<feature type="compositionally biased region" description="Low complexity" evidence="1">
    <location>
        <begin position="1"/>
        <end position="16"/>
    </location>
</feature>
<sequence>MPKSASKVAPAVAAPKTPVERTRSNDWASLSATAPEPVVTSPAVGSELSSSKDTFPLQDLAAKDKADVITPSFEMSTPAEEVPQTEKSLFSAPLPPGESSSSWGNKISGFAAPVKPFGFGRLSGRGTPAAAAPEKASSGWGLGSFDVKDSSAGAGAGGGYAGGGGASEPAPLAEKPKDEEEGWGAPKMVKRAGGKKPKRVSAPALDLPCT</sequence>
<feature type="region of interest" description="Disordered" evidence="1">
    <location>
        <begin position="151"/>
        <end position="210"/>
    </location>
</feature>
<feature type="region of interest" description="Disordered" evidence="1">
    <location>
        <begin position="1"/>
        <end position="56"/>
    </location>
</feature>
<evidence type="ECO:0000313" key="2">
    <source>
        <dbReference type="EMBL" id="KZP25197.1"/>
    </source>
</evidence>
<evidence type="ECO:0000256" key="1">
    <source>
        <dbReference type="SAM" id="MobiDB-lite"/>
    </source>
</evidence>
<organism evidence="2 3">
    <name type="scientific">Athelia psychrophila</name>
    <dbReference type="NCBI Taxonomy" id="1759441"/>
    <lineage>
        <taxon>Eukaryota</taxon>
        <taxon>Fungi</taxon>
        <taxon>Dikarya</taxon>
        <taxon>Basidiomycota</taxon>
        <taxon>Agaricomycotina</taxon>
        <taxon>Agaricomycetes</taxon>
        <taxon>Agaricomycetidae</taxon>
        <taxon>Atheliales</taxon>
        <taxon>Atheliaceae</taxon>
        <taxon>Athelia</taxon>
    </lineage>
</organism>
<feature type="region of interest" description="Disordered" evidence="1">
    <location>
        <begin position="75"/>
        <end position="102"/>
    </location>
</feature>
<protein>
    <submittedName>
        <fullName evidence="2">Uncharacterized protein</fullName>
    </submittedName>
</protein>
<keyword evidence="3" id="KW-1185">Reference proteome</keyword>
<gene>
    <name evidence="2" type="ORF">FIBSPDRAFT_395512</name>
</gene>